<dbReference type="RefSeq" id="XP_004345442.2">
    <property type="nucleotide sequence ID" value="XM_004345392.2"/>
</dbReference>
<sequence>MSRCMANAAAFWVPDAQWWAKAIAAGVDTSHNPHQPTLLTAATTVPSQPDSHSLFADVVDLMMGRITAAPPQSDGHPFIWQLIWSVFVVAYPILVIVTSAIIVAVLVLSWRRFQQERLLQQLAQISLPRYDHILTPASPTTAATAAAAGTTKSSTTGPVSSASLAPSRPIEGSRRVSFETDRDGRAASQGNPSTRSSQLTRNSSARFGSSATNASSSPLAAFAGLFPSSKSKSALPASAEMLASTMPSPPPSATLPPSSSSASASNSTASSSQAAGEAISLSAHSSGASSAPLPASAAALTQNSRKISLISEATTAASAPFVFLQQQIHHIRKSTGRRLSGMSKTRKRAASDVGELLGAGRSASLPVSRNGQPDGSFDLPRSSSHDLLSDSGTQATTTSSGAASEDDNLLSSSDALGEDDEAGGESAFSPAQVPRNGSADWVVLDEQSRTIPSPTAQETGNPNPALRKKKSVKRKISKLSSKLTQSVLHPFRPKGHSSFSSSASASQIHASSSTSTFETTRA</sequence>
<evidence type="ECO:0000256" key="1">
    <source>
        <dbReference type="SAM" id="MobiDB-lite"/>
    </source>
</evidence>
<dbReference type="AlphaFoldDB" id="A0A0D2WU60"/>
<feature type="compositionally biased region" description="Low complexity" evidence="1">
    <location>
        <begin position="391"/>
        <end position="403"/>
    </location>
</feature>
<feature type="compositionally biased region" description="Low complexity" evidence="1">
    <location>
        <begin position="497"/>
        <end position="515"/>
    </location>
</feature>
<feature type="compositionally biased region" description="Low complexity" evidence="1">
    <location>
        <begin position="144"/>
        <end position="158"/>
    </location>
</feature>
<dbReference type="Proteomes" id="UP000008743">
    <property type="component" value="Unassembled WGS sequence"/>
</dbReference>
<feature type="compositionally biased region" description="Low complexity" evidence="1">
    <location>
        <begin position="255"/>
        <end position="278"/>
    </location>
</feature>
<evidence type="ECO:0000313" key="4">
    <source>
        <dbReference type="Proteomes" id="UP000008743"/>
    </source>
</evidence>
<feature type="transmembrane region" description="Helical" evidence="2">
    <location>
        <begin position="82"/>
        <end position="108"/>
    </location>
</feature>
<keyword evidence="2" id="KW-0812">Transmembrane</keyword>
<feature type="compositionally biased region" description="Polar residues" evidence="1">
    <location>
        <begin position="449"/>
        <end position="462"/>
    </location>
</feature>
<feature type="region of interest" description="Disordered" evidence="1">
    <location>
        <begin position="333"/>
        <end position="522"/>
    </location>
</feature>
<dbReference type="EMBL" id="KE346369">
    <property type="protein sequence ID" value="KJE95398.1"/>
    <property type="molecule type" value="Genomic_DNA"/>
</dbReference>
<accession>A0A0D2WU60</accession>
<proteinExistence type="predicted"/>
<feature type="compositionally biased region" description="Basic residues" evidence="1">
    <location>
        <begin position="466"/>
        <end position="477"/>
    </location>
</feature>
<feature type="region of interest" description="Disordered" evidence="1">
    <location>
        <begin position="240"/>
        <end position="278"/>
    </location>
</feature>
<feature type="compositionally biased region" description="Polar residues" evidence="1">
    <location>
        <begin position="188"/>
        <end position="214"/>
    </location>
</feature>
<feature type="compositionally biased region" description="Basic and acidic residues" evidence="1">
    <location>
        <begin position="171"/>
        <end position="185"/>
    </location>
</feature>
<gene>
    <name evidence="3" type="ORF">CAOG_005852</name>
</gene>
<reference evidence="4" key="1">
    <citation type="submission" date="2011-02" db="EMBL/GenBank/DDBJ databases">
        <title>The Genome Sequence of Capsaspora owczarzaki ATCC 30864.</title>
        <authorList>
            <person name="Russ C."/>
            <person name="Cuomo C."/>
            <person name="Burger G."/>
            <person name="Gray M.W."/>
            <person name="Holland P.W.H."/>
            <person name="King N."/>
            <person name="Lang F.B.F."/>
            <person name="Roger A.J."/>
            <person name="Ruiz-Trillo I."/>
            <person name="Young S.K."/>
            <person name="Zeng Q."/>
            <person name="Gargeya S."/>
            <person name="Alvarado L."/>
            <person name="Berlin A."/>
            <person name="Chapman S.B."/>
            <person name="Chen Z."/>
            <person name="Freedman E."/>
            <person name="Gellesch M."/>
            <person name="Goldberg J."/>
            <person name="Griggs A."/>
            <person name="Gujja S."/>
            <person name="Heilman E."/>
            <person name="Heiman D."/>
            <person name="Howarth C."/>
            <person name="Mehta T."/>
            <person name="Neiman D."/>
            <person name="Pearson M."/>
            <person name="Roberts A."/>
            <person name="Saif S."/>
            <person name="Shea T."/>
            <person name="Shenoy N."/>
            <person name="Sisk P."/>
            <person name="Stolte C."/>
            <person name="Sykes S."/>
            <person name="White J."/>
            <person name="Yandava C."/>
            <person name="Haas B."/>
            <person name="Nusbaum C."/>
            <person name="Birren B."/>
        </authorList>
    </citation>
    <scope>NUCLEOTIDE SEQUENCE</scope>
    <source>
        <strain evidence="4">ATCC 30864</strain>
    </source>
</reference>
<protein>
    <submittedName>
        <fullName evidence="3">Uncharacterized protein</fullName>
    </submittedName>
</protein>
<feature type="region of interest" description="Disordered" evidence="1">
    <location>
        <begin position="144"/>
        <end position="214"/>
    </location>
</feature>
<keyword evidence="4" id="KW-1185">Reference proteome</keyword>
<dbReference type="InParanoid" id="A0A0D2WU60"/>
<evidence type="ECO:0000313" key="3">
    <source>
        <dbReference type="EMBL" id="KJE95398.1"/>
    </source>
</evidence>
<name>A0A0D2WU60_CAPO3</name>
<evidence type="ECO:0000256" key="2">
    <source>
        <dbReference type="SAM" id="Phobius"/>
    </source>
</evidence>
<organism evidence="3 4">
    <name type="scientific">Capsaspora owczarzaki (strain ATCC 30864)</name>
    <dbReference type="NCBI Taxonomy" id="595528"/>
    <lineage>
        <taxon>Eukaryota</taxon>
        <taxon>Filasterea</taxon>
        <taxon>Capsaspora</taxon>
    </lineage>
</organism>
<keyword evidence="2" id="KW-1133">Transmembrane helix</keyword>
<keyword evidence="2" id="KW-0472">Membrane</keyword>